<dbReference type="InterPro" id="IPR010978">
    <property type="entry name" value="tRNA-bd_arm"/>
</dbReference>
<sequence length="354" mass="40712">MCDCVLKQTQEILNNFNLKIEQANDLKSIEDVKKEFLGKNSPLNSILKSIKDISKEEKQEIGKLANEIRTEIISKIETKSEKLKKIALLEQLEKEKIDVTLNSNNFKFGTKHPLNIIIEEISDIFTEIGYEMVSGTEIEEDFYNFQLLNLPLGHPARDMQDTFYLNQSTVLRTHCTNMTSRMLSKLAETKTDDKNLAIISYGNVYRRDDDDATHSHQFMQIDGFMVGEKISFANLKWILKYMCQRLFDKSVTIRMRPSYFPFTEPSVEVDISCFKCKSTGCGICKYSGWIEILGAGMINQQVMQLNGLDPTTTTGLAFGIGIERICMLKFGISNIRDFYENNVKFLDQFLFYSE</sequence>
<dbReference type="Pfam" id="PF01409">
    <property type="entry name" value="tRNA-synt_2d"/>
    <property type="match status" value="1"/>
</dbReference>
<keyword evidence="7 13" id="KW-0547">Nucleotide-binding</keyword>
<evidence type="ECO:0000313" key="16">
    <source>
        <dbReference type="Proteomes" id="UP001236620"/>
    </source>
</evidence>
<dbReference type="PANTHER" id="PTHR11538:SF41">
    <property type="entry name" value="PHENYLALANINE--TRNA LIGASE, MITOCHONDRIAL"/>
    <property type="match status" value="1"/>
</dbReference>
<feature type="domain" description="Aminoacyl-transfer RNA synthetases class-II family profile" evidence="14">
    <location>
        <begin position="117"/>
        <end position="328"/>
    </location>
</feature>
<evidence type="ECO:0000256" key="4">
    <source>
        <dbReference type="ARBA" id="ARBA00022490"/>
    </source>
</evidence>
<keyword evidence="11 13" id="KW-0030">Aminoacyl-tRNA synthetase</keyword>
<accession>A0ABU0NFZ1</accession>
<evidence type="ECO:0000313" key="15">
    <source>
        <dbReference type="EMBL" id="MDQ0568082.1"/>
    </source>
</evidence>
<keyword evidence="16" id="KW-1185">Reference proteome</keyword>
<evidence type="ECO:0000256" key="5">
    <source>
        <dbReference type="ARBA" id="ARBA00022598"/>
    </source>
</evidence>
<dbReference type="InterPro" id="IPR004529">
    <property type="entry name" value="Phe-tRNA-synth_IIc_asu"/>
</dbReference>
<evidence type="ECO:0000256" key="7">
    <source>
        <dbReference type="ARBA" id="ARBA00022741"/>
    </source>
</evidence>
<keyword evidence="6 13" id="KW-0479">Metal-binding</keyword>
<dbReference type="InterPro" id="IPR002319">
    <property type="entry name" value="Phenylalanyl-tRNA_Synthase"/>
</dbReference>
<evidence type="ECO:0000256" key="1">
    <source>
        <dbReference type="ARBA" id="ARBA00004496"/>
    </source>
</evidence>
<evidence type="ECO:0000256" key="11">
    <source>
        <dbReference type="ARBA" id="ARBA00023146"/>
    </source>
</evidence>
<comment type="subcellular location">
    <subcellularLocation>
        <location evidence="1 13">Cytoplasm</location>
    </subcellularLocation>
</comment>
<keyword evidence="4 13" id="KW-0963">Cytoplasm</keyword>
<dbReference type="Pfam" id="PF02912">
    <property type="entry name" value="Phe_tRNA-synt_N"/>
    <property type="match status" value="1"/>
</dbReference>
<evidence type="ECO:0000256" key="2">
    <source>
        <dbReference type="ARBA" id="ARBA00010207"/>
    </source>
</evidence>
<keyword evidence="8 13" id="KW-0067">ATP-binding</keyword>
<organism evidence="15 16">
    <name type="scientific">Mycoplasma yeatsii</name>
    <dbReference type="NCBI Taxonomy" id="51365"/>
    <lineage>
        <taxon>Bacteria</taxon>
        <taxon>Bacillati</taxon>
        <taxon>Mycoplasmatota</taxon>
        <taxon>Mollicutes</taxon>
        <taxon>Mycoplasmataceae</taxon>
        <taxon>Mycoplasma</taxon>
    </lineage>
</organism>
<evidence type="ECO:0000256" key="12">
    <source>
        <dbReference type="ARBA" id="ARBA00049255"/>
    </source>
</evidence>
<feature type="binding site" evidence="13">
    <location>
        <position position="264"/>
    </location>
    <ligand>
        <name>Mg(2+)</name>
        <dbReference type="ChEBI" id="CHEBI:18420"/>
        <note>shared with beta subunit</note>
    </ligand>
</feature>
<evidence type="ECO:0000256" key="3">
    <source>
        <dbReference type="ARBA" id="ARBA00011209"/>
    </source>
</evidence>
<keyword evidence="10 13" id="KW-0648">Protein biosynthesis</keyword>
<evidence type="ECO:0000256" key="6">
    <source>
        <dbReference type="ARBA" id="ARBA00022723"/>
    </source>
</evidence>
<dbReference type="InterPro" id="IPR022911">
    <property type="entry name" value="Phe_tRNA_ligase_alpha1_bac"/>
</dbReference>
<dbReference type="GO" id="GO:0004826">
    <property type="term" value="F:phenylalanine-tRNA ligase activity"/>
    <property type="evidence" value="ECO:0007669"/>
    <property type="project" value="UniProtKB-EC"/>
</dbReference>
<comment type="subunit">
    <text evidence="3 13">Tetramer of two alpha and two beta subunits.</text>
</comment>
<dbReference type="InterPro" id="IPR045864">
    <property type="entry name" value="aa-tRNA-synth_II/BPL/LPL"/>
</dbReference>
<dbReference type="EC" id="6.1.1.20" evidence="13"/>
<dbReference type="PROSITE" id="PS50862">
    <property type="entry name" value="AA_TRNA_LIGASE_II"/>
    <property type="match status" value="1"/>
</dbReference>
<comment type="caution">
    <text evidence="15">The sequence shown here is derived from an EMBL/GenBank/DDBJ whole genome shotgun (WGS) entry which is preliminary data.</text>
</comment>
<gene>
    <name evidence="13" type="primary">pheS</name>
    <name evidence="15" type="ORF">J2Z63_000731</name>
</gene>
<dbReference type="CDD" id="cd00496">
    <property type="entry name" value="PheRS_alpha_core"/>
    <property type="match status" value="1"/>
</dbReference>
<proteinExistence type="inferred from homology"/>
<dbReference type="NCBIfam" id="TIGR00468">
    <property type="entry name" value="pheS"/>
    <property type="match status" value="1"/>
</dbReference>
<comment type="similarity">
    <text evidence="2 13">Belongs to the class-II aminoacyl-tRNA synthetase family. Phe-tRNA synthetase alpha subunit type 1 subfamily.</text>
</comment>
<evidence type="ECO:0000256" key="10">
    <source>
        <dbReference type="ARBA" id="ARBA00022917"/>
    </source>
</evidence>
<evidence type="ECO:0000256" key="9">
    <source>
        <dbReference type="ARBA" id="ARBA00022842"/>
    </source>
</evidence>
<keyword evidence="5 13" id="KW-0436">Ligase</keyword>
<dbReference type="InterPro" id="IPR006195">
    <property type="entry name" value="aa-tRNA-synth_II"/>
</dbReference>
<protein>
    <recommendedName>
        <fullName evidence="13">Phenylalanine--tRNA ligase alpha subunit</fullName>
        <ecNumber evidence="13">6.1.1.20</ecNumber>
    </recommendedName>
    <alternativeName>
        <fullName evidence="13">Phenylalanyl-tRNA synthetase alpha subunit</fullName>
        <shortName evidence="13">PheRS</shortName>
    </alternativeName>
</protein>
<evidence type="ECO:0000256" key="13">
    <source>
        <dbReference type="HAMAP-Rule" id="MF_00281"/>
    </source>
</evidence>
<dbReference type="PANTHER" id="PTHR11538">
    <property type="entry name" value="PHENYLALANYL-TRNA SYNTHETASE"/>
    <property type="match status" value="1"/>
</dbReference>
<dbReference type="InterPro" id="IPR004188">
    <property type="entry name" value="Phe-tRNA_ligase_II_N"/>
</dbReference>
<evidence type="ECO:0000259" key="14">
    <source>
        <dbReference type="PROSITE" id="PS50862"/>
    </source>
</evidence>
<comment type="cofactor">
    <cofactor evidence="13">
        <name>Mg(2+)</name>
        <dbReference type="ChEBI" id="CHEBI:18420"/>
    </cofactor>
    <text evidence="13">Binds 2 magnesium ions per tetramer.</text>
</comment>
<dbReference type="SUPFAM" id="SSF46589">
    <property type="entry name" value="tRNA-binding arm"/>
    <property type="match status" value="1"/>
</dbReference>
<keyword evidence="9 13" id="KW-0460">Magnesium</keyword>
<dbReference type="EMBL" id="JAUSWP010000008">
    <property type="protein sequence ID" value="MDQ0568082.1"/>
    <property type="molecule type" value="Genomic_DNA"/>
</dbReference>
<name>A0ABU0NFZ1_9MOLU</name>
<comment type="catalytic activity">
    <reaction evidence="12 13">
        <text>tRNA(Phe) + L-phenylalanine + ATP = L-phenylalanyl-tRNA(Phe) + AMP + diphosphate + H(+)</text>
        <dbReference type="Rhea" id="RHEA:19413"/>
        <dbReference type="Rhea" id="RHEA-COMP:9668"/>
        <dbReference type="Rhea" id="RHEA-COMP:9699"/>
        <dbReference type="ChEBI" id="CHEBI:15378"/>
        <dbReference type="ChEBI" id="CHEBI:30616"/>
        <dbReference type="ChEBI" id="CHEBI:33019"/>
        <dbReference type="ChEBI" id="CHEBI:58095"/>
        <dbReference type="ChEBI" id="CHEBI:78442"/>
        <dbReference type="ChEBI" id="CHEBI:78531"/>
        <dbReference type="ChEBI" id="CHEBI:456215"/>
        <dbReference type="EC" id="6.1.1.20"/>
    </reaction>
</comment>
<dbReference type="HAMAP" id="MF_00281">
    <property type="entry name" value="Phe_tRNA_synth_alpha1"/>
    <property type="match status" value="1"/>
</dbReference>
<dbReference type="Gene3D" id="3.30.930.10">
    <property type="entry name" value="Bira Bifunctional Protein, Domain 2"/>
    <property type="match status" value="1"/>
</dbReference>
<reference evidence="15" key="1">
    <citation type="submission" date="2023-07" db="EMBL/GenBank/DDBJ databases">
        <title>Genomic Encyclopedia of Type Strains, Phase IV (KMG-IV): sequencing the most valuable type-strain genomes for metagenomic binning, comparative biology and taxonomic classification.</title>
        <authorList>
            <person name="Goeker M."/>
        </authorList>
    </citation>
    <scope>NUCLEOTIDE SEQUENCE [LARGE SCALE GENOMIC DNA]</scope>
    <source>
        <strain evidence="15">DSM 22019</strain>
    </source>
</reference>
<dbReference type="SUPFAM" id="SSF55681">
    <property type="entry name" value="Class II aaRS and biotin synthetases"/>
    <property type="match status" value="1"/>
</dbReference>
<evidence type="ECO:0000256" key="8">
    <source>
        <dbReference type="ARBA" id="ARBA00022840"/>
    </source>
</evidence>
<dbReference type="Proteomes" id="UP001236620">
    <property type="component" value="Unassembled WGS sequence"/>
</dbReference>